<gene>
    <name evidence="7" type="primary">RPL5_22</name>
    <name evidence="7" type="ORF">P7K49_037725</name>
</gene>
<name>A0ABQ9TIU6_SAGOE</name>
<keyword evidence="3" id="KW-0687">Ribonucleoprotein</keyword>
<keyword evidence="6" id="KW-1133">Transmembrane helix</keyword>
<proteinExistence type="inferred from homology"/>
<evidence type="ECO:0000256" key="5">
    <source>
        <dbReference type="ARBA" id="ARBA00035352"/>
    </source>
</evidence>
<dbReference type="GO" id="GO:0005840">
    <property type="term" value="C:ribosome"/>
    <property type="evidence" value="ECO:0007669"/>
    <property type="project" value="UniProtKB-KW"/>
</dbReference>
<dbReference type="InterPro" id="IPR005485">
    <property type="entry name" value="Rbsml_uL18_euk_arch"/>
</dbReference>
<dbReference type="SUPFAM" id="SSF53137">
    <property type="entry name" value="Translational machinery components"/>
    <property type="match status" value="1"/>
</dbReference>
<dbReference type="PANTHER" id="PTHR23410:SF12">
    <property type="entry name" value="LARGE RIBOSOMAL SUBUNIT PROTEIN UL18"/>
    <property type="match status" value="1"/>
</dbReference>
<dbReference type="Gene3D" id="3.30.420.100">
    <property type="match status" value="1"/>
</dbReference>
<evidence type="ECO:0000256" key="6">
    <source>
        <dbReference type="SAM" id="Phobius"/>
    </source>
</evidence>
<dbReference type="CDD" id="cd00432">
    <property type="entry name" value="Ribosomal_L18_L5e"/>
    <property type="match status" value="1"/>
</dbReference>
<accession>A0ABQ9TIU6</accession>
<dbReference type="Proteomes" id="UP001266305">
    <property type="component" value="Unassembled WGS sequence"/>
</dbReference>
<dbReference type="Pfam" id="PF17144">
    <property type="entry name" value="Ribosomal_L5e"/>
    <property type="match status" value="1"/>
</dbReference>
<dbReference type="EMBL" id="JASSZA010000022">
    <property type="protein sequence ID" value="KAK2084692.1"/>
    <property type="molecule type" value="Genomic_DNA"/>
</dbReference>
<comment type="caution">
    <text evidence="7">The sequence shown here is derived from an EMBL/GenBank/DDBJ whole genome shotgun (WGS) entry which is preliminary data.</text>
</comment>
<feature type="transmembrane region" description="Helical" evidence="6">
    <location>
        <begin position="20"/>
        <end position="38"/>
    </location>
</feature>
<evidence type="ECO:0000313" key="8">
    <source>
        <dbReference type="Proteomes" id="UP001266305"/>
    </source>
</evidence>
<keyword evidence="2 7" id="KW-0689">Ribosomal protein</keyword>
<organism evidence="7 8">
    <name type="scientific">Saguinus oedipus</name>
    <name type="common">Cotton-top tamarin</name>
    <name type="synonym">Oedipomidas oedipus</name>
    <dbReference type="NCBI Taxonomy" id="9490"/>
    <lineage>
        <taxon>Eukaryota</taxon>
        <taxon>Metazoa</taxon>
        <taxon>Chordata</taxon>
        <taxon>Craniata</taxon>
        <taxon>Vertebrata</taxon>
        <taxon>Euteleostomi</taxon>
        <taxon>Mammalia</taxon>
        <taxon>Eutheria</taxon>
        <taxon>Euarchontoglires</taxon>
        <taxon>Primates</taxon>
        <taxon>Haplorrhini</taxon>
        <taxon>Platyrrhini</taxon>
        <taxon>Cebidae</taxon>
        <taxon>Callitrichinae</taxon>
        <taxon>Saguinus</taxon>
    </lineage>
</organism>
<dbReference type="InterPro" id="IPR057268">
    <property type="entry name" value="Ribosomal_L18"/>
</dbReference>
<keyword evidence="6" id="KW-0472">Membrane</keyword>
<dbReference type="PANTHER" id="PTHR23410">
    <property type="entry name" value="RIBOSOMAL PROTEIN L5-RELATED"/>
    <property type="match status" value="1"/>
</dbReference>
<evidence type="ECO:0000256" key="3">
    <source>
        <dbReference type="ARBA" id="ARBA00023274"/>
    </source>
</evidence>
<comment type="similarity">
    <text evidence="1">Belongs to the universal ribosomal protein uL18 family.</text>
</comment>
<evidence type="ECO:0000256" key="2">
    <source>
        <dbReference type="ARBA" id="ARBA00022980"/>
    </source>
</evidence>
<evidence type="ECO:0000256" key="1">
    <source>
        <dbReference type="ARBA" id="ARBA00007116"/>
    </source>
</evidence>
<protein>
    <recommendedName>
        <fullName evidence="4">Large ribosomal subunit protein uL18</fullName>
    </recommendedName>
    <alternativeName>
        <fullName evidence="5">60S ribosomal protein L5</fullName>
    </alternativeName>
</protein>
<evidence type="ECO:0000313" key="7">
    <source>
        <dbReference type="EMBL" id="KAK2084692.1"/>
    </source>
</evidence>
<keyword evidence="8" id="KW-1185">Reference proteome</keyword>
<reference evidence="7 8" key="1">
    <citation type="submission" date="2023-05" db="EMBL/GenBank/DDBJ databases">
        <title>B98-5 Cell Line De Novo Hybrid Assembly: An Optical Mapping Approach.</title>
        <authorList>
            <person name="Kananen K."/>
            <person name="Auerbach J.A."/>
            <person name="Kautto E."/>
            <person name="Blachly J.S."/>
        </authorList>
    </citation>
    <scope>NUCLEOTIDE SEQUENCE [LARGE SCALE GENOMIC DNA]</scope>
    <source>
        <strain evidence="7">B95-8</strain>
        <tissue evidence="7">Cell line</tissue>
    </source>
</reference>
<keyword evidence="6" id="KW-0812">Transmembrane</keyword>
<sequence>MIVCAAYAHKLPKYGVKVGLASSAAVYCTGLLLVHRLVNRFGMDKIYEGQVAVTGLGYDVESIDSQPGAFTCYLDAGLARTTTGNKVFGTLKGAVDGGLSISHSTKRFPGYDSES</sequence>
<evidence type="ECO:0000256" key="4">
    <source>
        <dbReference type="ARBA" id="ARBA00035197"/>
    </source>
</evidence>
<dbReference type="PRINTS" id="PR00058">
    <property type="entry name" value="RIBOSOMALL5"/>
</dbReference>